<protein>
    <submittedName>
        <fullName evidence="9">ABC transporter permease</fullName>
    </submittedName>
</protein>
<comment type="subcellular location">
    <subcellularLocation>
        <location evidence="1 7">Cell membrane</location>
        <topology evidence="1 7">Multi-pass membrane protein</topology>
    </subcellularLocation>
</comment>
<keyword evidence="6 7" id="KW-0472">Membrane</keyword>
<dbReference type="PANTHER" id="PTHR43386:SF25">
    <property type="entry name" value="PEPTIDE ABC TRANSPORTER PERMEASE PROTEIN"/>
    <property type="match status" value="1"/>
</dbReference>
<keyword evidence="10" id="KW-1185">Reference proteome</keyword>
<dbReference type="OrthoDB" id="9812701at2"/>
<name>A0A433XAZ1_9HYPH</name>
<dbReference type="GO" id="GO:0055085">
    <property type="term" value="P:transmembrane transport"/>
    <property type="evidence" value="ECO:0007669"/>
    <property type="project" value="InterPro"/>
</dbReference>
<evidence type="ECO:0000313" key="9">
    <source>
        <dbReference type="EMBL" id="RUT31224.1"/>
    </source>
</evidence>
<dbReference type="SUPFAM" id="SSF161098">
    <property type="entry name" value="MetI-like"/>
    <property type="match status" value="1"/>
</dbReference>
<comment type="caution">
    <text evidence="9">The sequence shown here is derived from an EMBL/GenBank/DDBJ whole genome shotgun (WGS) entry which is preliminary data.</text>
</comment>
<dbReference type="Proteomes" id="UP000281547">
    <property type="component" value="Unassembled WGS sequence"/>
</dbReference>
<dbReference type="RefSeq" id="WP_127188470.1">
    <property type="nucleotide sequence ID" value="NZ_RZNJ01000003.1"/>
</dbReference>
<evidence type="ECO:0000256" key="2">
    <source>
        <dbReference type="ARBA" id="ARBA00022448"/>
    </source>
</evidence>
<evidence type="ECO:0000256" key="1">
    <source>
        <dbReference type="ARBA" id="ARBA00004651"/>
    </source>
</evidence>
<evidence type="ECO:0000259" key="8">
    <source>
        <dbReference type="PROSITE" id="PS50928"/>
    </source>
</evidence>
<evidence type="ECO:0000256" key="3">
    <source>
        <dbReference type="ARBA" id="ARBA00022475"/>
    </source>
</evidence>
<sequence>MSIRDHWAGRALRHPSFVIGLLGTLAFIGLALLSAVWTPHVVDRVNIAARFAPLFGDYLLGTDHLGRDIASMLMRGALTSLTVAAVAVGIGLVIGVPLGLAAAIVGGPFEWLILRVNDFLFAFPALIVAVLITTLFGPGATNAMLAIGIFNIPVFARVARGGALSLKSLDYVAAARLAGLSSLAIARKHLLPNIASLVIVQATIQLSLGILAEAGLSYVGLGTQPPGTSLGLMLRDAQSIFLLHPHLAMVPGLAIMFIVVSLNLAGDGLRDLIDPRLRKEGLPRVAA</sequence>
<dbReference type="Pfam" id="PF00528">
    <property type="entry name" value="BPD_transp_1"/>
    <property type="match status" value="1"/>
</dbReference>
<keyword evidence="2 7" id="KW-0813">Transport</keyword>
<keyword evidence="3" id="KW-1003">Cell membrane</keyword>
<feature type="transmembrane region" description="Helical" evidence="7">
    <location>
        <begin position="119"/>
        <end position="137"/>
    </location>
</feature>
<accession>A0A433XAZ1</accession>
<dbReference type="CDD" id="cd06261">
    <property type="entry name" value="TM_PBP2"/>
    <property type="match status" value="1"/>
</dbReference>
<keyword evidence="5 7" id="KW-1133">Transmembrane helix</keyword>
<dbReference type="AlphaFoldDB" id="A0A433XAZ1"/>
<evidence type="ECO:0000256" key="7">
    <source>
        <dbReference type="RuleBase" id="RU363032"/>
    </source>
</evidence>
<organism evidence="9 10">
    <name type="scientific">Arsenicitalea aurantiaca</name>
    <dbReference type="NCBI Taxonomy" id="1783274"/>
    <lineage>
        <taxon>Bacteria</taxon>
        <taxon>Pseudomonadati</taxon>
        <taxon>Pseudomonadota</taxon>
        <taxon>Alphaproteobacteria</taxon>
        <taxon>Hyphomicrobiales</taxon>
        <taxon>Devosiaceae</taxon>
        <taxon>Arsenicitalea</taxon>
    </lineage>
</organism>
<evidence type="ECO:0000313" key="10">
    <source>
        <dbReference type="Proteomes" id="UP000281547"/>
    </source>
</evidence>
<reference evidence="9 10" key="1">
    <citation type="journal article" date="2016" name="Int. J. Syst. Evol. Microbiol.">
        <title>Arsenicitalea aurantiaca gen. nov., sp. nov., a new member of the family Hyphomicrobiaceae, isolated from high-arsenic sediment.</title>
        <authorList>
            <person name="Mu Y."/>
            <person name="Zhou L."/>
            <person name="Zeng X.C."/>
            <person name="Liu L."/>
            <person name="Pan Y."/>
            <person name="Chen X."/>
            <person name="Wang J."/>
            <person name="Li S."/>
            <person name="Li W.J."/>
            <person name="Wang Y."/>
        </authorList>
    </citation>
    <scope>NUCLEOTIDE SEQUENCE [LARGE SCALE GENOMIC DNA]</scope>
    <source>
        <strain evidence="9 10">42-50</strain>
    </source>
</reference>
<dbReference type="PROSITE" id="PS50928">
    <property type="entry name" value="ABC_TM1"/>
    <property type="match status" value="1"/>
</dbReference>
<feature type="domain" description="ABC transmembrane type-1" evidence="8">
    <location>
        <begin position="77"/>
        <end position="266"/>
    </location>
</feature>
<keyword evidence="4 7" id="KW-0812">Transmembrane</keyword>
<dbReference type="GO" id="GO:0005886">
    <property type="term" value="C:plasma membrane"/>
    <property type="evidence" value="ECO:0007669"/>
    <property type="project" value="UniProtKB-SubCell"/>
</dbReference>
<dbReference type="Gene3D" id="1.10.3720.10">
    <property type="entry name" value="MetI-like"/>
    <property type="match status" value="1"/>
</dbReference>
<proteinExistence type="inferred from homology"/>
<dbReference type="InterPro" id="IPR000515">
    <property type="entry name" value="MetI-like"/>
</dbReference>
<evidence type="ECO:0000256" key="4">
    <source>
        <dbReference type="ARBA" id="ARBA00022692"/>
    </source>
</evidence>
<feature type="transmembrane region" description="Helical" evidence="7">
    <location>
        <begin position="81"/>
        <end position="107"/>
    </location>
</feature>
<feature type="transmembrane region" description="Helical" evidence="7">
    <location>
        <begin position="12"/>
        <end position="37"/>
    </location>
</feature>
<feature type="transmembrane region" description="Helical" evidence="7">
    <location>
        <begin position="197"/>
        <end position="221"/>
    </location>
</feature>
<gene>
    <name evidence="9" type="ORF">EMQ25_10200</name>
</gene>
<comment type="similarity">
    <text evidence="7">Belongs to the binding-protein-dependent transport system permease family.</text>
</comment>
<evidence type="ECO:0000256" key="6">
    <source>
        <dbReference type="ARBA" id="ARBA00023136"/>
    </source>
</evidence>
<dbReference type="InterPro" id="IPR050366">
    <property type="entry name" value="BP-dependent_transpt_permease"/>
</dbReference>
<dbReference type="PANTHER" id="PTHR43386">
    <property type="entry name" value="OLIGOPEPTIDE TRANSPORT SYSTEM PERMEASE PROTEIN APPC"/>
    <property type="match status" value="1"/>
</dbReference>
<dbReference type="InterPro" id="IPR035906">
    <property type="entry name" value="MetI-like_sf"/>
</dbReference>
<dbReference type="EMBL" id="RZNJ01000003">
    <property type="protein sequence ID" value="RUT31224.1"/>
    <property type="molecule type" value="Genomic_DNA"/>
</dbReference>
<evidence type="ECO:0000256" key="5">
    <source>
        <dbReference type="ARBA" id="ARBA00022989"/>
    </source>
</evidence>
<feature type="transmembrane region" description="Helical" evidence="7">
    <location>
        <begin position="241"/>
        <end position="266"/>
    </location>
</feature>